<dbReference type="PaxDb" id="1198114-AciX9_0411"/>
<name>E8WXF0_GRATM</name>
<dbReference type="RefSeq" id="WP_013578811.1">
    <property type="nucleotide sequence ID" value="NC_015064.1"/>
</dbReference>
<evidence type="ECO:0000313" key="2">
    <source>
        <dbReference type="Proteomes" id="UP000000343"/>
    </source>
</evidence>
<dbReference type="KEGG" id="acm:AciX9_0411"/>
<accession>E8WXF0</accession>
<evidence type="ECO:0000313" key="1">
    <source>
        <dbReference type="EMBL" id="ADW67483.1"/>
    </source>
</evidence>
<dbReference type="AlphaFoldDB" id="E8WXF0"/>
<gene>
    <name evidence="1" type="ordered locus">AciX9_0411</name>
</gene>
<protein>
    <submittedName>
        <fullName evidence="1">Uncharacterized protein</fullName>
    </submittedName>
</protein>
<dbReference type="Proteomes" id="UP000000343">
    <property type="component" value="Chromosome"/>
</dbReference>
<dbReference type="EMBL" id="CP002480">
    <property type="protein sequence ID" value="ADW67483.1"/>
    <property type="molecule type" value="Genomic_DNA"/>
</dbReference>
<organism evidence="2">
    <name type="scientific">Granulicella tundricola (strain ATCC BAA-1859 / DSM 23138 / MP5ACTX9)</name>
    <dbReference type="NCBI Taxonomy" id="1198114"/>
    <lineage>
        <taxon>Bacteria</taxon>
        <taxon>Pseudomonadati</taxon>
        <taxon>Acidobacteriota</taxon>
        <taxon>Terriglobia</taxon>
        <taxon>Terriglobales</taxon>
        <taxon>Acidobacteriaceae</taxon>
        <taxon>Granulicella</taxon>
    </lineage>
</organism>
<sequence>MADTESGALTLAKHEGLGSVTVCNCGVVSLHIGGVTVRLEMAAFAGLESMVHKAMNELSLQAITARSTQLTPINTFTH</sequence>
<keyword evidence="2" id="KW-1185">Reference proteome</keyword>
<proteinExistence type="predicted"/>
<dbReference type="HOGENOM" id="CLU_2617040_0_0_0"/>
<dbReference type="STRING" id="1198114.AciX9_0411"/>
<dbReference type="OrthoDB" id="5383001at2"/>
<reference evidence="2" key="1">
    <citation type="submission" date="2011-01" db="EMBL/GenBank/DDBJ databases">
        <title>Complete sequence of chromosome of Acidobacterium sp. MP5ACTX9.</title>
        <authorList>
            <consortium name="US DOE Joint Genome Institute"/>
            <person name="Lucas S."/>
            <person name="Copeland A."/>
            <person name="Lapidus A."/>
            <person name="Cheng J.-F."/>
            <person name="Goodwin L."/>
            <person name="Pitluck S."/>
            <person name="Teshima H."/>
            <person name="Detter J.C."/>
            <person name="Han C."/>
            <person name="Tapia R."/>
            <person name="Land M."/>
            <person name="Hauser L."/>
            <person name="Kyrpides N."/>
            <person name="Ivanova N."/>
            <person name="Ovchinnikova G."/>
            <person name="Pagani I."/>
            <person name="Rawat S.R."/>
            <person name="Mannisto M."/>
            <person name="Haggblom M.M."/>
            <person name="Woyke T."/>
        </authorList>
    </citation>
    <scope>NUCLEOTIDE SEQUENCE [LARGE SCALE GENOMIC DNA]</scope>
    <source>
        <strain evidence="2">MP5ACTX9</strain>
    </source>
</reference>